<dbReference type="FunFam" id="3.40.50.720:FF:000026">
    <property type="entry name" value="Glyoxylate/hydroxypyruvate reductase B"/>
    <property type="match status" value="1"/>
</dbReference>
<evidence type="ECO:0000313" key="8">
    <source>
        <dbReference type="Proteomes" id="UP001162480"/>
    </source>
</evidence>
<dbReference type="Proteomes" id="UP001162480">
    <property type="component" value="Chromosome 20"/>
</dbReference>
<sequence>MASVVSLCENLCEELPDFKSFFINVVVRNQNLVALKELEQNPSICKKIVGLYINSGLKKSQGILELLEKLVNLKIISFLGIGIDCVDTKWAKSRGIRIGHSIQDGVAAANFGMALLLAMSRKIVQCAEYFPKTLKTSLYPPELLAHDVTGNSIGIIGMGTIGYKLAIRVHAFEMKVLYHQRRQRSEEEEAKVDAQFYSSLMDMLPLCDYVVITCALTPQTYHLIGHKELDVMKKTATLINIARGDIIDQSALVDALESRRIAGAALDVTTPEPLPVDHKLYNFPNVIITPHCATNTTEAMKELRETAFKNMELGDIIDQSALVDALESGRIAGAALDVTTPEPLPVDHKLYNFPNVIITPHCATNTTEAMKELRETAFKNMELGLRGVPMLSEVKLD</sequence>
<dbReference type="Gene3D" id="3.40.50.720">
    <property type="entry name" value="NAD(P)-binding Rossmann-like Domain"/>
    <property type="match status" value="4"/>
</dbReference>
<dbReference type="GO" id="GO:0016618">
    <property type="term" value="F:hydroxypyruvate reductase [NAD(P)H] activity"/>
    <property type="evidence" value="ECO:0007669"/>
    <property type="project" value="TreeGrafter"/>
</dbReference>
<dbReference type="Pfam" id="PF00389">
    <property type="entry name" value="2-Hacid_dh"/>
    <property type="match status" value="1"/>
</dbReference>
<dbReference type="GO" id="GO:0051287">
    <property type="term" value="F:NAD binding"/>
    <property type="evidence" value="ECO:0007669"/>
    <property type="project" value="InterPro"/>
</dbReference>
<dbReference type="AlphaFoldDB" id="A0AA36FGG9"/>
<gene>
    <name evidence="7" type="ORF">OCTVUL_1B015337</name>
</gene>
<evidence type="ECO:0000256" key="2">
    <source>
        <dbReference type="ARBA" id="ARBA00023002"/>
    </source>
</evidence>
<evidence type="ECO:0000256" key="1">
    <source>
        <dbReference type="ARBA" id="ARBA00005854"/>
    </source>
</evidence>
<dbReference type="GO" id="GO:0030267">
    <property type="term" value="F:glyoxylate reductase (NADPH) activity"/>
    <property type="evidence" value="ECO:0007669"/>
    <property type="project" value="TreeGrafter"/>
</dbReference>
<keyword evidence="8" id="KW-1185">Reference proteome</keyword>
<accession>A0AA36FGG9</accession>
<organism evidence="7 8">
    <name type="scientific">Octopus vulgaris</name>
    <name type="common">Common octopus</name>
    <dbReference type="NCBI Taxonomy" id="6645"/>
    <lineage>
        <taxon>Eukaryota</taxon>
        <taxon>Metazoa</taxon>
        <taxon>Spiralia</taxon>
        <taxon>Lophotrochozoa</taxon>
        <taxon>Mollusca</taxon>
        <taxon>Cephalopoda</taxon>
        <taxon>Coleoidea</taxon>
        <taxon>Octopodiformes</taxon>
        <taxon>Octopoda</taxon>
        <taxon>Incirrata</taxon>
        <taxon>Octopodidae</taxon>
        <taxon>Octopus</taxon>
    </lineage>
</organism>
<dbReference type="SUPFAM" id="SSF51735">
    <property type="entry name" value="NAD(P)-binding Rossmann-fold domains"/>
    <property type="match status" value="2"/>
</dbReference>
<keyword evidence="2 4" id="KW-0560">Oxidoreductase</keyword>
<evidence type="ECO:0000313" key="7">
    <source>
        <dbReference type="EMBL" id="CAI9737675.1"/>
    </source>
</evidence>
<dbReference type="EMBL" id="OX597833">
    <property type="protein sequence ID" value="CAI9737675.1"/>
    <property type="molecule type" value="Genomic_DNA"/>
</dbReference>
<evidence type="ECO:0000259" key="6">
    <source>
        <dbReference type="Pfam" id="PF02826"/>
    </source>
</evidence>
<dbReference type="InterPro" id="IPR006140">
    <property type="entry name" value="D-isomer_DH_NAD-bd"/>
</dbReference>
<feature type="domain" description="D-isomer specific 2-hydroxyacid dehydrogenase NAD-binding" evidence="6">
    <location>
        <begin position="113"/>
        <end position="293"/>
    </location>
</feature>
<comment type="similarity">
    <text evidence="1 4">Belongs to the D-isomer specific 2-hydroxyacid dehydrogenase family.</text>
</comment>
<dbReference type="GO" id="GO:0005829">
    <property type="term" value="C:cytosol"/>
    <property type="evidence" value="ECO:0007669"/>
    <property type="project" value="TreeGrafter"/>
</dbReference>
<evidence type="ECO:0000259" key="5">
    <source>
        <dbReference type="Pfam" id="PF00389"/>
    </source>
</evidence>
<evidence type="ECO:0000256" key="4">
    <source>
        <dbReference type="RuleBase" id="RU003719"/>
    </source>
</evidence>
<dbReference type="Pfam" id="PF02826">
    <property type="entry name" value="2-Hacid_dh_C"/>
    <property type="match status" value="2"/>
</dbReference>
<reference evidence="7" key="1">
    <citation type="submission" date="2023-08" db="EMBL/GenBank/DDBJ databases">
        <authorList>
            <person name="Alioto T."/>
            <person name="Alioto T."/>
            <person name="Gomez Garrido J."/>
        </authorList>
    </citation>
    <scope>NUCLEOTIDE SEQUENCE</scope>
</reference>
<proteinExistence type="inferred from homology"/>
<dbReference type="PANTHER" id="PTHR10996">
    <property type="entry name" value="2-HYDROXYACID DEHYDROGENASE-RELATED"/>
    <property type="match status" value="1"/>
</dbReference>
<dbReference type="PANTHER" id="PTHR10996:SF257">
    <property type="entry name" value="GLYOXYLATE REDUCTASE 1"/>
    <property type="match status" value="1"/>
</dbReference>
<name>A0AA36FGG9_OCTVU</name>
<evidence type="ECO:0000256" key="3">
    <source>
        <dbReference type="ARBA" id="ARBA00073306"/>
    </source>
</evidence>
<feature type="domain" description="D-isomer specific 2-hydroxyacid dehydrogenase NAD-binding" evidence="6">
    <location>
        <begin position="304"/>
        <end position="363"/>
    </location>
</feature>
<dbReference type="SUPFAM" id="SSF52283">
    <property type="entry name" value="Formate/glycerate dehydrogenase catalytic domain-like"/>
    <property type="match status" value="1"/>
</dbReference>
<dbReference type="InterPro" id="IPR036291">
    <property type="entry name" value="NAD(P)-bd_dom_sf"/>
</dbReference>
<dbReference type="InterPro" id="IPR006139">
    <property type="entry name" value="D-isomer_2_OHA_DH_cat_dom"/>
</dbReference>
<protein>
    <recommendedName>
        <fullName evidence="3">Glyoxylate reductase/hydroxypyruvate reductase</fullName>
    </recommendedName>
</protein>
<dbReference type="InterPro" id="IPR050223">
    <property type="entry name" value="D-isomer_2-hydroxyacid_DH"/>
</dbReference>
<feature type="domain" description="D-isomer specific 2-hydroxyacid dehydrogenase catalytic" evidence="5">
    <location>
        <begin position="64"/>
        <end position="394"/>
    </location>
</feature>